<dbReference type="EMBL" id="CP002985">
    <property type="protein sequence ID" value="AEM47332.1"/>
    <property type="molecule type" value="Genomic_DNA"/>
</dbReference>
<dbReference type="RefSeq" id="WP_014028589.1">
    <property type="nucleotide sequence ID" value="NC_015942.1"/>
</dbReference>
<dbReference type="PANTHER" id="PTHR43000">
    <property type="entry name" value="DTDP-D-GLUCOSE 4,6-DEHYDRATASE-RELATED"/>
    <property type="match status" value="1"/>
</dbReference>
<dbReference type="InterPro" id="IPR001509">
    <property type="entry name" value="Epimerase_deHydtase"/>
</dbReference>
<dbReference type="Gene3D" id="3.40.50.720">
    <property type="entry name" value="NAD(P)-binding Rossmann-like Domain"/>
    <property type="match status" value="1"/>
</dbReference>
<dbReference type="HOGENOM" id="CLU_007383_1_7_6"/>
<dbReference type="InterPro" id="IPR036291">
    <property type="entry name" value="NAD(P)-bd_dom_sf"/>
</dbReference>
<dbReference type="SUPFAM" id="SSF51735">
    <property type="entry name" value="NAD(P)-binding Rossmann-fold domains"/>
    <property type="match status" value="1"/>
</dbReference>
<accession>G0JPA1</accession>
<organism evidence="4 5">
    <name type="scientific">Acidithiobacillus ferrivorans SS3</name>
    <dbReference type="NCBI Taxonomy" id="743299"/>
    <lineage>
        <taxon>Bacteria</taxon>
        <taxon>Pseudomonadati</taxon>
        <taxon>Pseudomonadota</taxon>
        <taxon>Acidithiobacillia</taxon>
        <taxon>Acidithiobacillales</taxon>
        <taxon>Acidithiobacillaceae</taxon>
        <taxon>Acidithiobacillus</taxon>
    </lineage>
</organism>
<sequence length="301" mass="33271">MEDVRKSALITGAGGFVGGHLAHRLLHEGWQVHAIVRDGSRIGDDLRHAGLITHVHDGSTQCMVNIAHDAEPTIAFHLASLFIAEHHPEQVEPLISSNVLFGAQLLEGLRAANVPFLVNTGTSWQHYGDAEYNPVCLYAATKQAFEDIVRYYTEATPLRVVTLKLFDTYGPNDHRQKLFALLRRAADSGEQLLMSPGEQLIDLVYIDDVVDAFLAAAAKLIAGLGARQETYAVSSGKPIKLHDLVDLYASVTARRLHITWAGRAYRTREVMSPWRGDEGLPNWQPMVMLENGIKLATEEYG</sequence>
<evidence type="ECO:0000313" key="5">
    <source>
        <dbReference type="Proteomes" id="UP000009220"/>
    </source>
</evidence>
<reference evidence="4 5" key="1">
    <citation type="journal article" date="2011" name="J. Bacteriol.">
        <title>Draft genome of the psychrotolerant acidophile Acidithiobacillus ferrivorans SS3.</title>
        <authorList>
            <person name="Liljeqvist M."/>
            <person name="Valdes J."/>
            <person name="Holmes D.S."/>
            <person name="Dopson M."/>
        </authorList>
    </citation>
    <scope>NUCLEOTIDE SEQUENCE [LARGE SCALE GENOMIC DNA]</scope>
    <source>
        <strain evidence="4 5">SS3</strain>
    </source>
</reference>
<comment type="similarity">
    <text evidence="2">Belongs to the NAD(P)-dependent epimerase/dehydratase family.</text>
</comment>
<evidence type="ECO:0000259" key="3">
    <source>
        <dbReference type="Pfam" id="PF01370"/>
    </source>
</evidence>
<dbReference type="Proteomes" id="UP000009220">
    <property type="component" value="Chromosome"/>
</dbReference>
<dbReference type="AlphaFoldDB" id="G0JPA1"/>
<dbReference type="STRING" id="743299.Acife_1173"/>
<proteinExistence type="inferred from homology"/>
<evidence type="ECO:0000256" key="2">
    <source>
        <dbReference type="ARBA" id="ARBA00007637"/>
    </source>
</evidence>
<dbReference type="Pfam" id="PF01370">
    <property type="entry name" value="Epimerase"/>
    <property type="match status" value="1"/>
</dbReference>
<protein>
    <submittedName>
        <fullName evidence="4">NAD-dependent epimerase/dehydratase</fullName>
    </submittedName>
</protein>
<comment type="pathway">
    <text evidence="1">Bacterial outer membrane biogenesis; LPS O-antigen biosynthesis.</text>
</comment>
<dbReference type="KEGG" id="afi:Acife_1173"/>
<evidence type="ECO:0000313" key="4">
    <source>
        <dbReference type="EMBL" id="AEM47332.1"/>
    </source>
</evidence>
<feature type="domain" description="NAD-dependent epimerase/dehydratase" evidence="3">
    <location>
        <begin position="8"/>
        <end position="219"/>
    </location>
</feature>
<name>G0JPA1_9PROT</name>
<dbReference type="eggNOG" id="COG0451">
    <property type="taxonomic scope" value="Bacteria"/>
</dbReference>
<evidence type="ECO:0000256" key="1">
    <source>
        <dbReference type="ARBA" id="ARBA00005125"/>
    </source>
</evidence>
<gene>
    <name evidence="4" type="ORF">Acife_1173</name>
</gene>